<keyword evidence="3" id="KW-1185">Reference proteome</keyword>
<dbReference type="Proteomes" id="UP000604825">
    <property type="component" value="Unassembled WGS sequence"/>
</dbReference>
<feature type="compositionally biased region" description="Basic and acidic residues" evidence="1">
    <location>
        <begin position="1"/>
        <end position="12"/>
    </location>
</feature>
<feature type="compositionally biased region" description="Basic residues" evidence="1">
    <location>
        <begin position="28"/>
        <end position="39"/>
    </location>
</feature>
<sequence length="131" mass="14588">MTDTRRKPEKSTTPRRSSRGRNQPNPRPPHRSGRTHHPTSPRQSARAGIMVAISMYRGNLHIGGHDSGAPAPRRWEAPRRSLGAKRFRRLVRNRSRAVERLAGTPPRQVSTTSSDMNGGRRAADPDREGTG</sequence>
<feature type="compositionally biased region" description="Basic and acidic residues" evidence="1">
    <location>
        <begin position="121"/>
        <end position="131"/>
    </location>
</feature>
<accession>A0A811SG16</accession>
<feature type="compositionally biased region" description="Polar residues" evidence="1">
    <location>
        <begin position="107"/>
        <end position="116"/>
    </location>
</feature>
<feature type="region of interest" description="Disordered" evidence="1">
    <location>
        <begin position="1"/>
        <end position="49"/>
    </location>
</feature>
<gene>
    <name evidence="2" type="ORF">NCGR_LOCUS65858</name>
</gene>
<dbReference type="GO" id="GO:0009507">
    <property type="term" value="C:chloroplast"/>
    <property type="evidence" value="ECO:0007669"/>
    <property type="project" value="TreeGrafter"/>
</dbReference>
<evidence type="ECO:0000313" key="2">
    <source>
        <dbReference type="EMBL" id="CAD6341760.1"/>
    </source>
</evidence>
<proteinExistence type="predicted"/>
<protein>
    <submittedName>
        <fullName evidence="2">Uncharacterized protein</fullName>
    </submittedName>
</protein>
<organism evidence="2 3">
    <name type="scientific">Miscanthus lutarioriparius</name>
    <dbReference type="NCBI Taxonomy" id="422564"/>
    <lineage>
        <taxon>Eukaryota</taxon>
        <taxon>Viridiplantae</taxon>
        <taxon>Streptophyta</taxon>
        <taxon>Embryophyta</taxon>
        <taxon>Tracheophyta</taxon>
        <taxon>Spermatophyta</taxon>
        <taxon>Magnoliopsida</taxon>
        <taxon>Liliopsida</taxon>
        <taxon>Poales</taxon>
        <taxon>Poaceae</taxon>
        <taxon>PACMAD clade</taxon>
        <taxon>Panicoideae</taxon>
        <taxon>Andropogonodae</taxon>
        <taxon>Andropogoneae</taxon>
        <taxon>Saccharinae</taxon>
        <taxon>Miscanthus</taxon>
    </lineage>
</organism>
<feature type="region of interest" description="Disordered" evidence="1">
    <location>
        <begin position="61"/>
        <end position="81"/>
    </location>
</feature>
<dbReference type="PANTHER" id="PTHR36764:SF1">
    <property type="entry name" value="TRNA (ILE)-LYSIDINE SYNTHASE"/>
    <property type="match status" value="1"/>
</dbReference>
<reference evidence="2" key="1">
    <citation type="submission" date="2020-10" db="EMBL/GenBank/DDBJ databases">
        <authorList>
            <person name="Han B."/>
            <person name="Lu T."/>
            <person name="Zhao Q."/>
            <person name="Huang X."/>
            <person name="Zhao Y."/>
        </authorList>
    </citation>
    <scope>NUCLEOTIDE SEQUENCE</scope>
</reference>
<evidence type="ECO:0000313" key="3">
    <source>
        <dbReference type="Proteomes" id="UP000604825"/>
    </source>
</evidence>
<evidence type="ECO:0000256" key="1">
    <source>
        <dbReference type="SAM" id="MobiDB-lite"/>
    </source>
</evidence>
<dbReference type="PANTHER" id="PTHR36764">
    <property type="entry name" value="TRNA (ILE)-LYSIDINE SYNTHASE"/>
    <property type="match status" value="1"/>
</dbReference>
<name>A0A811SG16_9POAL</name>
<comment type="caution">
    <text evidence="2">The sequence shown here is derived from an EMBL/GenBank/DDBJ whole genome shotgun (WGS) entry which is preliminary data.</text>
</comment>
<dbReference type="AlphaFoldDB" id="A0A811SG16"/>
<feature type="region of interest" description="Disordered" evidence="1">
    <location>
        <begin position="95"/>
        <end position="131"/>
    </location>
</feature>
<dbReference type="EMBL" id="CAJGYO010000300">
    <property type="protein sequence ID" value="CAD6341760.1"/>
    <property type="molecule type" value="Genomic_DNA"/>
</dbReference>